<evidence type="ECO:0000256" key="4">
    <source>
        <dbReference type="ARBA" id="ARBA00022801"/>
    </source>
</evidence>
<evidence type="ECO:0000256" key="5">
    <source>
        <dbReference type="ARBA" id="ARBA00022842"/>
    </source>
</evidence>
<dbReference type="GO" id="GO:0004190">
    <property type="term" value="F:aspartic-type endopeptidase activity"/>
    <property type="evidence" value="ECO:0007669"/>
    <property type="project" value="UniProtKB-KW"/>
</dbReference>
<dbReference type="AlphaFoldDB" id="A0A5D3DJU2"/>
<dbReference type="GO" id="GO:0015074">
    <property type="term" value="P:DNA integration"/>
    <property type="evidence" value="ECO:0007669"/>
    <property type="project" value="UniProtKB-KW"/>
</dbReference>
<dbReference type="InterPro" id="IPR050951">
    <property type="entry name" value="Retrovirus_Pol_polyprotein"/>
</dbReference>
<organism evidence="13 14">
    <name type="scientific">Cucumis melo var. makuwa</name>
    <name type="common">Oriental melon</name>
    <dbReference type="NCBI Taxonomy" id="1194695"/>
    <lineage>
        <taxon>Eukaryota</taxon>
        <taxon>Viridiplantae</taxon>
        <taxon>Streptophyta</taxon>
        <taxon>Embryophyta</taxon>
        <taxon>Tracheophyta</taxon>
        <taxon>Spermatophyta</taxon>
        <taxon>Magnoliopsida</taxon>
        <taxon>eudicotyledons</taxon>
        <taxon>Gunneridae</taxon>
        <taxon>Pentapetalae</taxon>
        <taxon>rosids</taxon>
        <taxon>fabids</taxon>
        <taxon>Cucurbitales</taxon>
        <taxon>Cucurbitaceae</taxon>
        <taxon>Benincaseae</taxon>
        <taxon>Cucumis</taxon>
    </lineage>
</organism>
<evidence type="ECO:0000313" key="13">
    <source>
        <dbReference type="EMBL" id="TYK23876.1"/>
    </source>
</evidence>
<keyword evidence="10" id="KW-0233">DNA recombination</keyword>
<dbReference type="InterPro" id="IPR056924">
    <property type="entry name" value="SH3_Tf2-1"/>
</dbReference>
<feature type="domain" description="Integrase zinc-binding" evidence="11">
    <location>
        <begin position="116"/>
        <end position="170"/>
    </location>
</feature>
<evidence type="ECO:0000256" key="3">
    <source>
        <dbReference type="ARBA" id="ARBA00022750"/>
    </source>
</evidence>
<evidence type="ECO:0000256" key="2">
    <source>
        <dbReference type="ARBA" id="ARBA00022723"/>
    </source>
</evidence>
<dbReference type="InterPro" id="IPR041588">
    <property type="entry name" value="Integrase_H2C2"/>
</dbReference>
<keyword evidence="5" id="KW-0460">Magnesium</keyword>
<keyword evidence="3" id="KW-0064">Aspartyl protease</keyword>
<evidence type="ECO:0000259" key="11">
    <source>
        <dbReference type="Pfam" id="PF17921"/>
    </source>
</evidence>
<keyword evidence="4" id="KW-0378">Hydrolase</keyword>
<dbReference type="Pfam" id="PF17921">
    <property type="entry name" value="Integrase_H2C2"/>
    <property type="match status" value="1"/>
</dbReference>
<evidence type="ECO:0000259" key="12">
    <source>
        <dbReference type="Pfam" id="PF24626"/>
    </source>
</evidence>
<accession>A0A5D3DJU2</accession>
<dbReference type="GO" id="GO:0046872">
    <property type="term" value="F:metal ion binding"/>
    <property type="evidence" value="ECO:0007669"/>
    <property type="project" value="UniProtKB-KW"/>
</dbReference>
<keyword evidence="2" id="KW-0479">Metal-binding</keyword>
<dbReference type="GO" id="GO:0003677">
    <property type="term" value="F:DNA binding"/>
    <property type="evidence" value="ECO:0007669"/>
    <property type="project" value="UniProtKB-KW"/>
</dbReference>
<evidence type="ECO:0000256" key="8">
    <source>
        <dbReference type="ARBA" id="ARBA00022932"/>
    </source>
</evidence>
<dbReference type="GO" id="GO:0003964">
    <property type="term" value="F:RNA-directed DNA polymerase activity"/>
    <property type="evidence" value="ECO:0007669"/>
    <property type="project" value="UniProtKB-KW"/>
</dbReference>
<keyword evidence="8" id="KW-0239">DNA-directed DNA polymerase</keyword>
<evidence type="ECO:0000256" key="7">
    <source>
        <dbReference type="ARBA" id="ARBA00022918"/>
    </source>
</evidence>
<dbReference type="GO" id="GO:0003887">
    <property type="term" value="F:DNA-directed DNA polymerase activity"/>
    <property type="evidence" value="ECO:0007669"/>
    <property type="project" value="UniProtKB-KW"/>
</dbReference>
<proteinExistence type="predicted"/>
<keyword evidence="7 13" id="KW-0695">RNA-directed DNA polymerase</keyword>
<name>A0A5D3DJU2_CUCMM</name>
<dbReference type="GO" id="GO:0006508">
    <property type="term" value="P:proteolysis"/>
    <property type="evidence" value="ECO:0007669"/>
    <property type="project" value="UniProtKB-KW"/>
</dbReference>
<protein>
    <submittedName>
        <fullName evidence="13">Reverse transcriptase</fullName>
    </submittedName>
</protein>
<dbReference type="EMBL" id="SSTD01004278">
    <property type="protein sequence ID" value="TYK23876.1"/>
    <property type="molecule type" value="Genomic_DNA"/>
</dbReference>
<dbReference type="Gene3D" id="1.10.340.70">
    <property type="match status" value="1"/>
</dbReference>
<evidence type="ECO:0000256" key="1">
    <source>
        <dbReference type="ARBA" id="ARBA00022670"/>
    </source>
</evidence>
<keyword evidence="6" id="KW-0229">DNA integration</keyword>
<feature type="domain" description="Tf2-1-like SH3-like" evidence="12">
    <location>
        <begin position="261"/>
        <end position="312"/>
    </location>
</feature>
<keyword evidence="1" id="KW-0645">Protease</keyword>
<dbReference type="GO" id="GO:0006310">
    <property type="term" value="P:DNA recombination"/>
    <property type="evidence" value="ECO:0007669"/>
    <property type="project" value="UniProtKB-KW"/>
</dbReference>
<keyword evidence="8" id="KW-0548">Nucleotidyltransferase</keyword>
<evidence type="ECO:0000313" key="14">
    <source>
        <dbReference type="Proteomes" id="UP000321947"/>
    </source>
</evidence>
<evidence type="ECO:0000256" key="10">
    <source>
        <dbReference type="ARBA" id="ARBA00023172"/>
    </source>
</evidence>
<dbReference type="Proteomes" id="UP000321947">
    <property type="component" value="Unassembled WGS sequence"/>
</dbReference>
<reference evidence="13 14" key="1">
    <citation type="submission" date="2019-08" db="EMBL/GenBank/DDBJ databases">
        <title>Draft genome sequences of two oriental melons (Cucumis melo L. var makuwa).</title>
        <authorList>
            <person name="Kwon S.-Y."/>
        </authorList>
    </citation>
    <scope>NUCLEOTIDE SEQUENCE [LARGE SCALE GENOMIC DNA]</scope>
    <source>
        <strain evidence="14">cv. Chang Bougi</strain>
        <tissue evidence="13">Leaf</tissue>
    </source>
</reference>
<sequence length="312" mass="36999">MLAVVHCLRAWRRYLSRFTFVVETDNSHLPLLYSYEIDFRVGKMQEFLGKFDFEFEHKKGLSNRSINALSRKNEHEALCKLALLQTTKAGKTRQFWLEEGLLVTRGNQLYVSRARDLWKKLLYECHDTLWTGNSEWQKTYALLKNGYFWLNMRDDVMQYTKTCLIWQQDKVEKVKVARLLEPLPTSSSSGRSPFEIVCTRQLILSHLVGHSYAEKNPQAHNFTKEWKQTTGIGRAYLKKASKLMKKWQDKKHRPLEFRARDQVLIKLRPEQIRFRGSKDQRLVKKYKGPVEVLKRVRNTSYTVALPTWMKIH</sequence>
<keyword evidence="9" id="KW-0238">DNA-binding</keyword>
<dbReference type="PANTHER" id="PTHR37984">
    <property type="entry name" value="PROTEIN CBG26694"/>
    <property type="match status" value="1"/>
</dbReference>
<dbReference type="Pfam" id="PF24626">
    <property type="entry name" value="SH3_Tf2-1"/>
    <property type="match status" value="1"/>
</dbReference>
<evidence type="ECO:0000256" key="9">
    <source>
        <dbReference type="ARBA" id="ARBA00023125"/>
    </source>
</evidence>
<evidence type="ECO:0000256" key="6">
    <source>
        <dbReference type="ARBA" id="ARBA00022908"/>
    </source>
</evidence>
<keyword evidence="8" id="KW-0808">Transferase</keyword>
<gene>
    <name evidence="13" type="ORF">E5676_scaffold419G00530</name>
</gene>
<comment type="caution">
    <text evidence="13">The sequence shown here is derived from an EMBL/GenBank/DDBJ whole genome shotgun (WGS) entry which is preliminary data.</text>
</comment>
<dbReference type="PANTHER" id="PTHR37984:SF5">
    <property type="entry name" value="PROTEIN NYNRIN-LIKE"/>
    <property type="match status" value="1"/>
</dbReference>